<dbReference type="PROSITE" id="PS51883">
    <property type="entry name" value="OBG"/>
    <property type="match status" value="1"/>
</dbReference>
<organism evidence="14 15">
    <name type="scientific">Stutzerimonas stutzeri</name>
    <name type="common">Pseudomonas stutzeri</name>
    <dbReference type="NCBI Taxonomy" id="316"/>
    <lineage>
        <taxon>Bacteria</taxon>
        <taxon>Pseudomonadati</taxon>
        <taxon>Pseudomonadota</taxon>
        <taxon>Gammaproteobacteria</taxon>
        <taxon>Pseudomonadales</taxon>
        <taxon>Pseudomonadaceae</taxon>
        <taxon>Stutzerimonas</taxon>
    </lineage>
</organism>
<dbReference type="Gene3D" id="3.40.50.300">
    <property type="entry name" value="P-loop containing nucleotide triphosphate hydrolases"/>
    <property type="match status" value="1"/>
</dbReference>
<keyword evidence="4 10" id="KW-0963">Cytoplasm</keyword>
<dbReference type="InterPro" id="IPR006074">
    <property type="entry name" value="GTP1-OBG_CS"/>
</dbReference>
<evidence type="ECO:0000256" key="11">
    <source>
        <dbReference type="SAM" id="MobiDB-lite"/>
    </source>
</evidence>
<dbReference type="PANTHER" id="PTHR11702">
    <property type="entry name" value="DEVELOPMENTALLY REGULATED GTP-BINDING PROTEIN-RELATED"/>
    <property type="match status" value="1"/>
</dbReference>
<keyword evidence="7 10" id="KW-0378">Hydrolase</keyword>
<dbReference type="HAMAP" id="MF_01454">
    <property type="entry name" value="GTPase_Obg"/>
    <property type="match status" value="1"/>
</dbReference>
<evidence type="ECO:0000313" key="14">
    <source>
        <dbReference type="EMBL" id="TYP62484.1"/>
    </source>
</evidence>
<keyword evidence="5 10" id="KW-0479">Metal-binding</keyword>
<comment type="function">
    <text evidence="10">An essential GTPase which binds GTP, GDP and possibly (p)ppGpp with moderate affinity, with high nucleotide exchange rates and a fairly low GTP hydrolysis rate. Plays a role in control of the cell cycle, stress response, ribosome biogenesis and in those bacteria that undergo differentiation, in morphogenesis control.</text>
</comment>
<evidence type="ECO:0000313" key="15">
    <source>
        <dbReference type="Proteomes" id="UP000324282"/>
    </source>
</evidence>
<dbReference type="SUPFAM" id="SSF52540">
    <property type="entry name" value="P-loop containing nucleoside triphosphate hydrolases"/>
    <property type="match status" value="1"/>
</dbReference>
<dbReference type="InterPro" id="IPR014100">
    <property type="entry name" value="GTP-bd_Obg/CgtA"/>
</dbReference>
<evidence type="ECO:0000259" key="13">
    <source>
        <dbReference type="PROSITE" id="PS51883"/>
    </source>
</evidence>
<feature type="binding site" evidence="10">
    <location>
        <begin position="213"/>
        <end position="216"/>
    </location>
    <ligand>
        <name>GTP</name>
        <dbReference type="ChEBI" id="CHEBI:37565"/>
    </ligand>
</feature>
<protein>
    <recommendedName>
        <fullName evidence="10">GTPase Obg</fullName>
        <ecNumber evidence="10">3.6.5.-</ecNumber>
    </recommendedName>
    <alternativeName>
        <fullName evidence="10">GTP-binding protein Obg</fullName>
    </alternativeName>
</protein>
<comment type="subcellular location">
    <subcellularLocation>
        <location evidence="2 10">Cytoplasm</location>
    </subcellularLocation>
</comment>
<comment type="cofactor">
    <cofactor evidence="1 10">
        <name>Mg(2+)</name>
        <dbReference type="ChEBI" id="CHEBI:18420"/>
    </cofactor>
</comment>
<feature type="domain" description="Obg" evidence="13">
    <location>
        <begin position="1"/>
        <end position="159"/>
    </location>
</feature>
<keyword evidence="6 10" id="KW-0547">Nucleotide-binding</keyword>
<dbReference type="Proteomes" id="UP000324282">
    <property type="component" value="Unassembled WGS sequence"/>
</dbReference>
<comment type="caution">
    <text evidence="14">The sequence shown here is derived from an EMBL/GenBank/DDBJ whole genome shotgun (WGS) entry which is preliminary data.</text>
</comment>
<dbReference type="PROSITE" id="PS51710">
    <property type="entry name" value="G_OBG"/>
    <property type="match status" value="1"/>
</dbReference>
<feature type="binding site" evidence="10">
    <location>
        <position position="173"/>
    </location>
    <ligand>
        <name>Mg(2+)</name>
        <dbReference type="ChEBI" id="CHEBI:18420"/>
    </ligand>
</feature>
<dbReference type="RefSeq" id="WP_148926866.1">
    <property type="nucleotide sequence ID" value="NZ_VNHQ01000014.1"/>
</dbReference>
<dbReference type="PIRSF" id="PIRSF002401">
    <property type="entry name" value="GTP_bd_Obg/CgtA"/>
    <property type="match status" value="1"/>
</dbReference>
<dbReference type="InterPro" id="IPR027417">
    <property type="entry name" value="P-loop_NTPase"/>
</dbReference>
<dbReference type="PRINTS" id="PR00326">
    <property type="entry name" value="GTP1OBG"/>
</dbReference>
<dbReference type="InterPro" id="IPR036726">
    <property type="entry name" value="GTP1_OBG_dom_sf"/>
</dbReference>
<dbReference type="GO" id="GO:0005737">
    <property type="term" value="C:cytoplasm"/>
    <property type="evidence" value="ECO:0007669"/>
    <property type="project" value="UniProtKB-SubCell"/>
</dbReference>
<feature type="binding site" evidence="10">
    <location>
        <begin position="191"/>
        <end position="195"/>
    </location>
    <ligand>
        <name>GTP</name>
        <dbReference type="ChEBI" id="CHEBI:37565"/>
    </ligand>
</feature>
<dbReference type="InterPro" id="IPR006169">
    <property type="entry name" value="GTP1_OBG_dom"/>
</dbReference>
<feature type="region of interest" description="Disordered" evidence="11">
    <location>
        <begin position="374"/>
        <end position="405"/>
    </location>
</feature>
<evidence type="ECO:0000256" key="6">
    <source>
        <dbReference type="ARBA" id="ARBA00022741"/>
    </source>
</evidence>
<keyword evidence="8 10" id="KW-0460">Magnesium</keyword>
<dbReference type="Gene3D" id="2.70.210.12">
    <property type="entry name" value="GTP1/OBG domain"/>
    <property type="match status" value="1"/>
</dbReference>
<dbReference type="EC" id="3.6.5.-" evidence="10"/>
<dbReference type="OrthoDB" id="9807318at2"/>
<dbReference type="SUPFAM" id="SSF82051">
    <property type="entry name" value="Obg GTP-binding protein N-terminal domain"/>
    <property type="match status" value="1"/>
</dbReference>
<evidence type="ECO:0000259" key="12">
    <source>
        <dbReference type="PROSITE" id="PS51710"/>
    </source>
</evidence>
<dbReference type="GO" id="GO:0019003">
    <property type="term" value="F:GDP binding"/>
    <property type="evidence" value="ECO:0007669"/>
    <property type="project" value="UniProtKB-ARBA"/>
</dbReference>
<feature type="domain" description="OBG-type G" evidence="12">
    <location>
        <begin position="160"/>
        <end position="333"/>
    </location>
</feature>
<keyword evidence="9 10" id="KW-0342">GTP-binding</keyword>
<feature type="compositionally biased region" description="Acidic residues" evidence="11">
    <location>
        <begin position="383"/>
        <end position="397"/>
    </location>
</feature>
<evidence type="ECO:0000256" key="8">
    <source>
        <dbReference type="ARBA" id="ARBA00022842"/>
    </source>
</evidence>
<dbReference type="PROSITE" id="PS00905">
    <property type="entry name" value="GTP1_OBG"/>
    <property type="match status" value="1"/>
</dbReference>
<dbReference type="InterPro" id="IPR031167">
    <property type="entry name" value="G_OBG"/>
</dbReference>
<sequence length="405" mass="44083">MKFVDEVSIFVKAGDGGNGMMSFRREKFIEKGGPNGGDGGDGGSVYLQADENLNTLVDYRYTRRFNAPNGQKGGSTECTGAKGDDLVLPVPVGTTVIDAATQDVIGDLTKAGQRLLVAQGGWHGLGNTRFKSSTNRAPRQTTPGKPGDARDLKLELKVLADVGLLGLPNAGKSTFIRSVSAAKPKVADYPFTTLVPNLGVVSVGRYKSFVVADIPGLIEGASEGAGLGIRFLKHLARTRLLLHLVDMAPLDESDPADAAEVIVSELEKFSPALAQRDRWLVLNKADQLLEEDRDERVQQVVERLEWGGPVFVISALEREGTEALSQAIMRYLDERLVRIAEEPAYAEALAELDRQIEDEARARLQELDDQRALRRAGVKSVDEVDEDDFDDDDDNEGGAEIFYVR</sequence>
<dbReference type="InterPro" id="IPR006073">
    <property type="entry name" value="GTP-bd"/>
</dbReference>
<dbReference type="NCBIfam" id="NF008956">
    <property type="entry name" value="PRK12299.1"/>
    <property type="match status" value="1"/>
</dbReference>
<dbReference type="NCBIfam" id="NF008955">
    <property type="entry name" value="PRK12297.1"/>
    <property type="match status" value="1"/>
</dbReference>
<dbReference type="EMBL" id="VNHQ01000014">
    <property type="protein sequence ID" value="TYP62484.1"/>
    <property type="molecule type" value="Genomic_DNA"/>
</dbReference>
<reference evidence="14 15" key="1">
    <citation type="submission" date="2019-07" db="EMBL/GenBank/DDBJ databases">
        <title>Deep subsurface shale carbon reservoir microbial communities from Ohio and West Virginia, USA.</title>
        <authorList>
            <person name="Wrighton K."/>
        </authorList>
    </citation>
    <scope>NUCLEOTIDE SEQUENCE [LARGE SCALE GENOMIC DNA]</scope>
    <source>
        <strain evidence="14 15">NP_8Ht</strain>
    </source>
</reference>
<evidence type="ECO:0000256" key="2">
    <source>
        <dbReference type="ARBA" id="ARBA00004496"/>
    </source>
</evidence>
<feature type="binding site" evidence="10">
    <location>
        <position position="193"/>
    </location>
    <ligand>
        <name>Mg(2+)</name>
        <dbReference type="ChEBI" id="CHEBI:18420"/>
    </ligand>
</feature>
<gene>
    <name evidence="10" type="primary">obg</name>
    <name evidence="14" type="ORF">A9A72_1241242</name>
</gene>
<dbReference type="InterPro" id="IPR045086">
    <property type="entry name" value="OBG_GTPase"/>
</dbReference>
<dbReference type="PANTHER" id="PTHR11702:SF31">
    <property type="entry name" value="MITOCHONDRIAL RIBOSOME-ASSOCIATED GTPASE 2"/>
    <property type="match status" value="1"/>
</dbReference>
<dbReference type="GO" id="GO:0042254">
    <property type="term" value="P:ribosome biogenesis"/>
    <property type="evidence" value="ECO:0007669"/>
    <property type="project" value="UniProtKB-UniRule"/>
</dbReference>
<comment type="subunit">
    <text evidence="10">Monomer.</text>
</comment>
<dbReference type="GO" id="GO:0043022">
    <property type="term" value="F:ribosome binding"/>
    <property type="evidence" value="ECO:0007669"/>
    <property type="project" value="UniProtKB-ARBA"/>
</dbReference>
<proteinExistence type="inferred from homology"/>
<dbReference type="CDD" id="cd01898">
    <property type="entry name" value="Obg"/>
    <property type="match status" value="1"/>
</dbReference>
<evidence type="ECO:0000256" key="9">
    <source>
        <dbReference type="ARBA" id="ARBA00023134"/>
    </source>
</evidence>
<dbReference type="NCBIfam" id="TIGR02729">
    <property type="entry name" value="Obg_CgtA"/>
    <property type="match status" value="1"/>
</dbReference>
<dbReference type="Pfam" id="PF01926">
    <property type="entry name" value="MMR_HSR1"/>
    <property type="match status" value="1"/>
</dbReference>
<feature type="compositionally biased region" description="Polar residues" evidence="11">
    <location>
        <begin position="129"/>
        <end position="143"/>
    </location>
</feature>
<feature type="binding site" evidence="10">
    <location>
        <begin position="314"/>
        <end position="316"/>
    </location>
    <ligand>
        <name>GTP</name>
        <dbReference type="ChEBI" id="CHEBI:37565"/>
    </ligand>
</feature>
<comment type="similarity">
    <text evidence="3 10">Belongs to the TRAFAC class OBG-HflX-like GTPase superfamily. OBG GTPase family.</text>
</comment>
<dbReference type="FunFam" id="2.70.210.12:FF:000001">
    <property type="entry name" value="GTPase Obg"/>
    <property type="match status" value="1"/>
</dbReference>
<feature type="binding site" evidence="10">
    <location>
        <begin position="166"/>
        <end position="173"/>
    </location>
    <ligand>
        <name>GTP</name>
        <dbReference type="ChEBI" id="CHEBI:37565"/>
    </ligand>
</feature>
<feature type="region of interest" description="Disordered" evidence="11">
    <location>
        <begin position="127"/>
        <end position="148"/>
    </location>
</feature>
<dbReference type="GO" id="GO:0005525">
    <property type="term" value="F:GTP binding"/>
    <property type="evidence" value="ECO:0007669"/>
    <property type="project" value="UniProtKB-UniRule"/>
</dbReference>
<evidence type="ECO:0000256" key="7">
    <source>
        <dbReference type="ARBA" id="ARBA00022801"/>
    </source>
</evidence>
<name>A0A5S5B6C2_STUST</name>
<dbReference type="Pfam" id="PF01018">
    <property type="entry name" value="GTP1_OBG"/>
    <property type="match status" value="1"/>
</dbReference>
<feature type="binding site" evidence="10">
    <location>
        <begin position="283"/>
        <end position="286"/>
    </location>
    <ligand>
        <name>GTP</name>
        <dbReference type="ChEBI" id="CHEBI:37565"/>
    </ligand>
</feature>
<evidence type="ECO:0000256" key="1">
    <source>
        <dbReference type="ARBA" id="ARBA00001946"/>
    </source>
</evidence>
<dbReference type="FunFam" id="3.40.50.300:FF:000185">
    <property type="entry name" value="GTPase Obg"/>
    <property type="match status" value="1"/>
</dbReference>
<evidence type="ECO:0000256" key="3">
    <source>
        <dbReference type="ARBA" id="ARBA00007699"/>
    </source>
</evidence>
<evidence type="ECO:0000256" key="5">
    <source>
        <dbReference type="ARBA" id="ARBA00022723"/>
    </source>
</evidence>
<dbReference type="AlphaFoldDB" id="A0A5S5B6C2"/>
<evidence type="ECO:0000256" key="10">
    <source>
        <dbReference type="HAMAP-Rule" id="MF_01454"/>
    </source>
</evidence>
<accession>A0A5S5B6C2</accession>
<dbReference type="GO" id="GO:0003924">
    <property type="term" value="F:GTPase activity"/>
    <property type="evidence" value="ECO:0007669"/>
    <property type="project" value="UniProtKB-UniRule"/>
</dbReference>
<dbReference type="GO" id="GO:0000287">
    <property type="term" value="F:magnesium ion binding"/>
    <property type="evidence" value="ECO:0007669"/>
    <property type="project" value="InterPro"/>
</dbReference>
<evidence type="ECO:0000256" key="4">
    <source>
        <dbReference type="ARBA" id="ARBA00022490"/>
    </source>
</evidence>